<feature type="domain" description="RRM" evidence="11">
    <location>
        <begin position="536"/>
        <end position="619"/>
    </location>
</feature>
<evidence type="ECO:0000313" key="12">
    <source>
        <dbReference type="EMBL" id="ETN46857.1"/>
    </source>
</evidence>
<keyword evidence="5" id="KW-0677">Repeat</keyword>
<keyword evidence="6 9" id="KW-0694">RNA-binding</keyword>
<dbReference type="HOGENOM" id="CLU_008479_0_0_1"/>
<dbReference type="PROSITE" id="PS50102">
    <property type="entry name" value="RRM"/>
    <property type="match status" value="5"/>
</dbReference>
<dbReference type="GO" id="GO:0000480">
    <property type="term" value="P:endonucleolytic cleavage in 5'-ETS of tricistronic rRNA transcript (SSU-rRNA, 5.8S rRNA, LSU-rRNA)"/>
    <property type="evidence" value="ECO:0007669"/>
    <property type="project" value="EnsemblFungi"/>
</dbReference>
<comment type="subcellular location">
    <subcellularLocation>
        <location evidence="1">Nucleus</location>
    </subcellularLocation>
</comment>
<feature type="domain" description="RRM" evidence="11">
    <location>
        <begin position="641"/>
        <end position="718"/>
    </location>
</feature>
<dbReference type="PANTHER" id="PTHR48025:SF1">
    <property type="entry name" value="RRM DOMAIN-CONTAINING PROTEIN"/>
    <property type="match status" value="1"/>
</dbReference>
<keyword evidence="8" id="KW-0687">Ribonucleoprotein</keyword>
<reference evidence="12 13" key="1">
    <citation type="submission" date="2013-03" db="EMBL/GenBank/DDBJ databases">
        <title>The Genome Sequence of Phialophora europaea CBS 101466.</title>
        <authorList>
            <consortium name="The Broad Institute Genomics Platform"/>
            <person name="Cuomo C."/>
            <person name="de Hoog S."/>
            <person name="Gorbushina A."/>
            <person name="Walker B."/>
            <person name="Young S.K."/>
            <person name="Zeng Q."/>
            <person name="Gargeya S."/>
            <person name="Fitzgerald M."/>
            <person name="Haas B."/>
            <person name="Abouelleil A."/>
            <person name="Allen A.W."/>
            <person name="Alvarado L."/>
            <person name="Arachchi H.M."/>
            <person name="Berlin A.M."/>
            <person name="Chapman S.B."/>
            <person name="Gainer-Dewar J."/>
            <person name="Goldberg J."/>
            <person name="Griggs A."/>
            <person name="Gujja S."/>
            <person name="Hansen M."/>
            <person name="Howarth C."/>
            <person name="Imamovic A."/>
            <person name="Ireland A."/>
            <person name="Larimer J."/>
            <person name="McCowan C."/>
            <person name="Murphy C."/>
            <person name="Pearson M."/>
            <person name="Poon T.W."/>
            <person name="Priest M."/>
            <person name="Roberts A."/>
            <person name="Saif S."/>
            <person name="Shea T."/>
            <person name="Sisk P."/>
            <person name="Sykes S."/>
            <person name="Wortman J."/>
            <person name="Nusbaum C."/>
            <person name="Birren B."/>
        </authorList>
    </citation>
    <scope>NUCLEOTIDE SEQUENCE [LARGE SCALE GENOMIC DNA]</scope>
    <source>
        <strain evidence="12 13">CBS 101466</strain>
    </source>
</reference>
<dbReference type="EMBL" id="KB822711">
    <property type="protein sequence ID" value="ETN46857.1"/>
    <property type="molecule type" value="Genomic_DNA"/>
</dbReference>
<dbReference type="Gene3D" id="3.30.70.330">
    <property type="match status" value="5"/>
</dbReference>
<protein>
    <recommendedName>
        <fullName evidence="3">Multiple RNA-binding domain-containing protein 1</fullName>
    </recommendedName>
</protein>
<dbReference type="VEuPathDB" id="FungiDB:HMPREF1541_01046"/>
<dbReference type="SMART" id="SM00361">
    <property type="entry name" value="RRM_1"/>
    <property type="match status" value="1"/>
</dbReference>
<dbReference type="AlphaFoldDB" id="W2SDU2"/>
<evidence type="ECO:0000256" key="3">
    <source>
        <dbReference type="ARBA" id="ARBA00013428"/>
    </source>
</evidence>
<accession>W2SDU2</accession>
<evidence type="ECO:0000256" key="5">
    <source>
        <dbReference type="ARBA" id="ARBA00022737"/>
    </source>
</evidence>
<dbReference type="SUPFAM" id="SSF54928">
    <property type="entry name" value="RNA-binding domain, RBD"/>
    <property type="match status" value="4"/>
</dbReference>
<dbReference type="InterPro" id="IPR035979">
    <property type="entry name" value="RBD_domain_sf"/>
</dbReference>
<dbReference type="eggNOG" id="KOG0110">
    <property type="taxonomic scope" value="Eukaryota"/>
</dbReference>
<dbReference type="GO" id="GO:0003729">
    <property type="term" value="F:mRNA binding"/>
    <property type="evidence" value="ECO:0007669"/>
    <property type="project" value="TreeGrafter"/>
</dbReference>
<dbReference type="CDD" id="cd12320">
    <property type="entry name" value="RRM6_RBM19_RRM5_MRD1"/>
    <property type="match status" value="1"/>
</dbReference>
<dbReference type="GO" id="GO:0000472">
    <property type="term" value="P:endonucleolytic cleavage to generate mature 5'-end of SSU-rRNA from (SSU-rRNA, 5.8S rRNA, LSU-rRNA)"/>
    <property type="evidence" value="ECO:0007669"/>
    <property type="project" value="EnsemblFungi"/>
</dbReference>
<dbReference type="GO" id="GO:0032040">
    <property type="term" value="C:small-subunit processome"/>
    <property type="evidence" value="ECO:0007669"/>
    <property type="project" value="EnsemblFungi"/>
</dbReference>
<dbReference type="SMART" id="SM00360">
    <property type="entry name" value="RRM"/>
    <property type="match status" value="5"/>
</dbReference>
<dbReference type="InterPro" id="IPR012677">
    <property type="entry name" value="Nucleotide-bd_a/b_plait_sf"/>
</dbReference>
<feature type="region of interest" description="Disordered" evidence="10">
    <location>
        <begin position="195"/>
        <end position="247"/>
    </location>
</feature>
<evidence type="ECO:0000256" key="1">
    <source>
        <dbReference type="ARBA" id="ARBA00004123"/>
    </source>
</evidence>
<dbReference type="GO" id="GO:0042134">
    <property type="term" value="F:rRNA primary transcript binding"/>
    <property type="evidence" value="ECO:0007669"/>
    <property type="project" value="EnsemblFungi"/>
</dbReference>
<dbReference type="OrthoDB" id="439639at2759"/>
<evidence type="ECO:0000256" key="6">
    <source>
        <dbReference type="ARBA" id="ARBA00022884"/>
    </source>
</evidence>
<evidence type="ECO:0000256" key="4">
    <source>
        <dbReference type="ARBA" id="ARBA00022552"/>
    </source>
</evidence>
<evidence type="ECO:0000259" key="11">
    <source>
        <dbReference type="PROSITE" id="PS50102"/>
    </source>
</evidence>
<feature type="compositionally biased region" description="Polar residues" evidence="10">
    <location>
        <begin position="170"/>
        <end position="180"/>
    </location>
</feature>
<dbReference type="InParanoid" id="W2SDU2"/>
<feature type="region of interest" description="Disordered" evidence="10">
    <location>
        <begin position="512"/>
        <end position="532"/>
    </location>
</feature>
<feature type="domain" description="RRM" evidence="11">
    <location>
        <begin position="250"/>
        <end position="328"/>
    </location>
</feature>
<feature type="region of interest" description="Disordered" evidence="10">
    <location>
        <begin position="88"/>
        <end position="180"/>
    </location>
</feature>
<comment type="similarity">
    <text evidence="2">Belongs to the RRM MRD1 family.</text>
</comment>
<sequence length="765" mass="84158">MATEDTATSTRVFVSGLPPSFSSDDLRKHFNQKHSVNDAHVFSDRRIGFVGFHDHDTAQKAAKYFNRSFIRMSKISVSLARPVDVKRNASGQGAPVSQKLEKFQQQRVSRESNKRKRDLKDDGEAQREQTDKATNHGRAHDRGAPTSPPAQHAEEGEFEGFDSEGEKIDTNNGAEVTNMSVSDSDWLRAKTNRTLDLQDPDVDSKDTSTVQQLPSPVPSKSSPAPPTQDEGERPHAESSDSPAAVEVPNGRLFVRNLAFSTSEDDLESLFSAYGKLEESHIVKDNRTSKSKGLGFVQFVHPEDASKAMLECDGQPFQGRLLHILPASDPKKQNLTDFDISKLPLKQQKALKRKAEAAKTTFSWNSLYMNPDAVLASTAQRLGVSKADLLDPSSADAAVKQAHAETSIIQETKEYLRKQGINIDAFSQRQRDDRSLLLKNFPYGTTTEDLDAMLRKFGAVERIVFPPTGTMAIALFHEAFEAQSALKGLAYSNLKGAVLYLEKGPKGLFDPQANVEPSNDAVAEDSGGATSESGLTSTVFVRNLNFATSTARLAEVFRPLTGFLSARVKTRSEKSRPGEVLSMGFGFVEFRTRALADAAVSTMNGHRLDGHELLVQISNRALDAAEERRKEDSSKKADQAKTKIIIKNLPFEASKKDLRALFGEYGALRSIRMPRKFDNSARGFAFADFVTAKEAQSAMQALSNTHLLGRKLVLDFAEGEADDPEATIKAMEQKAGRQAHLTTVNKMISGSARRKFTVDARDNDTN</sequence>
<dbReference type="InterPro" id="IPR000504">
    <property type="entry name" value="RRM_dom"/>
</dbReference>
<dbReference type="STRING" id="1220924.W2SDU2"/>
<dbReference type="GO" id="GO:0034462">
    <property type="term" value="P:small-subunit processome assembly"/>
    <property type="evidence" value="ECO:0007669"/>
    <property type="project" value="EnsemblFungi"/>
</dbReference>
<dbReference type="InterPro" id="IPR050502">
    <property type="entry name" value="Euk_RNA-bind_prot"/>
</dbReference>
<proteinExistence type="inferred from homology"/>
<feature type="domain" description="RRM" evidence="11">
    <location>
        <begin position="433"/>
        <end position="505"/>
    </location>
</feature>
<keyword evidence="7" id="KW-0539">Nucleus</keyword>
<dbReference type="GO" id="GO:0000447">
    <property type="term" value="P:endonucleolytic cleavage in ITS1 to separate SSU-rRNA from 5.8S rRNA and LSU-rRNA from tricistronic rRNA transcript (SSU-rRNA, 5.8S rRNA, LSU-rRNA)"/>
    <property type="evidence" value="ECO:0007669"/>
    <property type="project" value="EnsemblFungi"/>
</dbReference>
<feature type="domain" description="RRM" evidence="11">
    <location>
        <begin position="10"/>
        <end position="82"/>
    </location>
</feature>
<dbReference type="GeneID" id="19968385"/>
<evidence type="ECO:0000256" key="9">
    <source>
        <dbReference type="PROSITE-ProRule" id="PRU00176"/>
    </source>
</evidence>
<organism evidence="12 13">
    <name type="scientific">Cyphellophora europaea (strain CBS 101466)</name>
    <name type="common">Phialophora europaea</name>
    <dbReference type="NCBI Taxonomy" id="1220924"/>
    <lineage>
        <taxon>Eukaryota</taxon>
        <taxon>Fungi</taxon>
        <taxon>Dikarya</taxon>
        <taxon>Ascomycota</taxon>
        <taxon>Pezizomycotina</taxon>
        <taxon>Eurotiomycetes</taxon>
        <taxon>Chaetothyriomycetidae</taxon>
        <taxon>Chaetothyriales</taxon>
        <taxon>Cyphellophoraceae</taxon>
        <taxon>Cyphellophora</taxon>
    </lineage>
</organism>
<evidence type="ECO:0000313" key="13">
    <source>
        <dbReference type="Proteomes" id="UP000030752"/>
    </source>
</evidence>
<gene>
    <name evidence="12" type="ORF">HMPREF1541_01046</name>
</gene>
<dbReference type="GO" id="GO:0030686">
    <property type="term" value="C:90S preribosome"/>
    <property type="evidence" value="ECO:0007669"/>
    <property type="project" value="EnsemblFungi"/>
</dbReference>
<dbReference type="RefSeq" id="XP_008711569.1">
    <property type="nucleotide sequence ID" value="XM_008713347.1"/>
</dbReference>
<dbReference type="FunFam" id="3.30.70.330:FF:000247">
    <property type="entry name" value="Multiple RNA-binding domain-containing protein 1"/>
    <property type="match status" value="1"/>
</dbReference>
<feature type="compositionally biased region" description="Basic and acidic residues" evidence="10">
    <location>
        <begin position="99"/>
        <end position="143"/>
    </location>
</feature>
<keyword evidence="4" id="KW-0698">rRNA processing</keyword>
<evidence type="ECO:0000256" key="7">
    <source>
        <dbReference type="ARBA" id="ARBA00023242"/>
    </source>
</evidence>
<evidence type="ECO:0000256" key="10">
    <source>
        <dbReference type="SAM" id="MobiDB-lite"/>
    </source>
</evidence>
<dbReference type="Proteomes" id="UP000030752">
    <property type="component" value="Unassembled WGS sequence"/>
</dbReference>
<name>W2SDU2_CYPE1</name>
<evidence type="ECO:0000256" key="8">
    <source>
        <dbReference type="ARBA" id="ARBA00023274"/>
    </source>
</evidence>
<evidence type="ECO:0000256" key="2">
    <source>
        <dbReference type="ARBA" id="ARBA00008033"/>
    </source>
</evidence>
<dbReference type="Pfam" id="PF00076">
    <property type="entry name" value="RRM_1"/>
    <property type="match status" value="5"/>
</dbReference>
<dbReference type="InterPro" id="IPR003954">
    <property type="entry name" value="RRM_euk-type"/>
</dbReference>
<keyword evidence="13" id="KW-1185">Reference proteome</keyword>
<dbReference type="FunCoup" id="W2SDU2">
    <property type="interactions" value="1115"/>
</dbReference>
<dbReference type="PANTHER" id="PTHR48025">
    <property type="entry name" value="OS02G0815200 PROTEIN"/>
    <property type="match status" value="1"/>
</dbReference>